<evidence type="ECO:0000256" key="1">
    <source>
        <dbReference type="ARBA" id="ARBA00004771"/>
    </source>
</evidence>
<protein>
    <recommendedName>
        <fullName evidence="4 11">Diacylglycerol O-acyltransferase</fullName>
        <ecNumber evidence="4 11">2.3.1.20</ecNumber>
    </recommendedName>
</protein>
<comment type="caution">
    <text evidence="13">The sequence shown here is derived from an EMBL/GenBank/DDBJ whole genome shotgun (WGS) entry which is preliminary data.</text>
</comment>
<dbReference type="SUPFAM" id="SSF52777">
    <property type="entry name" value="CoA-dependent acyltransferases"/>
    <property type="match status" value="1"/>
</dbReference>
<evidence type="ECO:0000256" key="11">
    <source>
        <dbReference type="RuleBase" id="RU361241"/>
    </source>
</evidence>
<dbReference type="PANTHER" id="PTHR31650:SF1">
    <property type="entry name" value="WAX ESTER SYNTHASE_DIACYLGLYCEROL ACYLTRANSFERASE 4-RELATED"/>
    <property type="match status" value="1"/>
</dbReference>
<keyword evidence="7 11" id="KW-0319">Glycerol metabolism</keyword>
<evidence type="ECO:0000256" key="7">
    <source>
        <dbReference type="ARBA" id="ARBA00022798"/>
    </source>
</evidence>
<comment type="similarity">
    <text evidence="3 11">Belongs to the long-chain O-acyltransferase family.</text>
</comment>
<name>A0A2S8BJ95_9MYCO</name>
<evidence type="ECO:0000256" key="3">
    <source>
        <dbReference type="ARBA" id="ARBA00009587"/>
    </source>
</evidence>
<evidence type="ECO:0000313" key="13">
    <source>
        <dbReference type="EMBL" id="PQM46761.1"/>
    </source>
</evidence>
<dbReference type="GO" id="GO:0071731">
    <property type="term" value="P:response to nitric oxide"/>
    <property type="evidence" value="ECO:0007669"/>
    <property type="project" value="TreeGrafter"/>
</dbReference>
<evidence type="ECO:0000256" key="6">
    <source>
        <dbReference type="ARBA" id="ARBA00022679"/>
    </source>
</evidence>
<evidence type="ECO:0000256" key="9">
    <source>
        <dbReference type="ARBA" id="ARBA00023315"/>
    </source>
</evidence>
<evidence type="ECO:0000256" key="8">
    <source>
        <dbReference type="ARBA" id="ARBA00023098"/>
    </source>
</evidence>
<dbReference type="UniPathway" id="UPA00282"/>
<evidence type="ECO:0000256" key="2">
    <source>
        <dbReference type="ARBA" id="ARBA00005189"/>
    </source>
</evidence>
<accession>A0A2S8BJ95</accession>
<gene>
    <name evidence="13" type="primary">tgs3</name>
    <name evidence="13" type="ORF">C1Y40_03070</name>
</gene>
<evidence type="ECO:0000313" key="14">
    <source>
        <dbReference type="Proteomes" id="UP000238296"/>
    </source>
</evidence>
<dbReference type="GO" id="GO:0001666">
    <property type="term" value="P:response to hypoxia"/>
    <property type="evidence" value="ECO:0007669"/>
    <property type="project" value="TreeGrafter"/>
</dbReference>
<dbReference type="InterPro" id="IPR004255">
    <property type="entry name" value="O-acyltransferase_WSD1_N"/>
</dbReference>
<proteinExistence type="inferred from homology"/>
<dbReference type="GO" id="GO:0004144">
    <property type="term" value="F:diacylglycerol O-acyltransferase activity"/>
    <property type="evidence" value="ECO:0007669"/>
    <property type="project" value="UniProtKB-EC"/>
</dbReference>
<dbReference type="AlphaFoldDB" id="A0A2S8BJ95"/>
<feature type="domain" description="O-acyltransferase WSD1-like N-terminal" evidence="12">
    <location>
        <begin position="5"/>
        <end position="271"/>
    </location>
</feature>
<comment type="pathway">
    <text evidence="1 11">Glycerolipid metabolism; triacylglycerol biosynthesis.</text>
</comment>
<dbReference type="PANTHER" id="PTHR31650">
    <property type="entry name" value="O-ACYLTRANSFERASE (WSD1-LIKE) FAMILY PROTEIN"/>
    <property type="match status" value="1"/>
</dbReference>
<dbReference type="GO" id="GO:0006071">
    <property type="term" value="P:glycerol metabolic process"/>
    <property type="evidence" value="ECO:0007669"/>
    <property type="project" value="UniProtKB-KW"/>
</dbReference>
<dbReference type="NCBIfam" id="TIGR02946">
    <property type="entry name" value="acyl_WS_DGAT"/>
    <property type="match status" value="1"/>
</dbReference>
<sequence>MVTRLSASDASFYRLENTATPMYVGALSILRRPRAGLSYEKLLATVEERLPQIPRYRQKVREVTMGLARPVWIDDRDFDITYHVRRSALPSPGSDEQLHGLIARLAQQPLDKSRPLWEMYLVEGLANNRLALYTKSHQALVNGMSALEIGHVMVDRVQHPPPFGEDIWIPRREPGTAELVVGAVADWVARPVASVGMARSVLSDVATNAGYLADMGRNVANLARTVVRGTAPSSPLNTTVTRSRRFTVCRAALTDYRAVHVRYRCTVNDVVLAVVAGALRNWLLSRGEPVAPTATVRAMAPLSVYPDAVSTRPARARPSAR</sequence>
<keyword evidence="8 11" id="KW-0443">Lipid metabolism</keyword>
<dbReference type="EMBL" id="PPEA01000440">
    <property type="protein sequence ID" value="PQM46761.1"/>
    <property type="molecule type" value="Genomic_DNA"/>
</dbReference>
<comment type="catalytic activity">
    <reaction evidence="10 11">
        <text>an acyl-CoA + a 1,2-diacyl-sn-glycerol = a triacyl-sn-glycerol + CoA</text>
        <dbReference type="Rhea" id="RHEA:10868"/>
        <dbReference type="ChEBI" id="CHEBI:17815"/>
        <dbReference type="ChEBI" id="CHEBI:57287"/>
        <dbReference type="ChEBI" id="CHEBI:58342"/>
        <dbReference type="ChEBI" id="CHEBI:64615"/>
        <dbReference type="EC" id="2.3.1.20"/>
    </reaction>
</comment>
<dbReference type="InterPro" id="IPR045034">
    <property type="entry name" value="O-acyltransferase_WSD1-like"/>
</dbReference>
<evidence type="ECO:0000256" key="4">
    <source>
        <dbReference type="ARBA" id="ARBA00013244"/>
    </source>
</evidence>
<dbReference type="Pfam" id="PF03007">
    <property type="entry name" value="WS_DGAT_cat"/>
    <property type="match status" value="1"/>
</dbReference>
<keyword evidence="5 11" id="KW-0444">Lipid biosynthesis</keyword>
<comment type="pathway">
    <text evidence="2">Lipid metabolism.</text>
</comment>
<reference evidence="13 14" key="1">
    <citation type="journal article" date="2017" name="Int. J. Syst. Evol. Microbiol.">
        <title>Mycobacterium talmoniae sp. nov., a slowly growing mycobacterium isolated from human respiratory samples.</title>
        <authorList>
            <person name="Davidson R.M."/>
            <person name="DeGroote M.A."/>
            <person name="Marola J.L."/>
            <person name="Buss S."/>
            <person name="Jones V."/>
            <person name="McNeil M.R."/>
            <person name="Freifeld A.G."/>
            <person name="Elaine Epperson L."/>
            <person name="Hasan N.A."/>
            <person name="Jackson M."/>
            <person name="Iwen P.C."/>
            <person name="Salfinger M."/>
            <person name="Strong M."/>
        </authorList>
    </citation>
    <scope>NUCLEOTIDE SEQUENCE [LARGE SCALE GENOMIC DNA]</scope>
    <source>
        <strain evidence="13 14">ATCC BAA-2683</strain>
    </source>
</reference>
<organism evidence="13 14">
    <name type="scientific">Mycobacterium talmoniae</name>
    <dbReference type="NCBI Taxonomy" id="1858794"/>
    <lineage>
        <taxon>Bacteria</taxon>
        <taxon>Bacillati</taxon>
        <taxon>Actinomycetota</taxon>
        <taxon>Actinomycetes</taxon>
        <taxon>Mycobacteriales</taxon>
        <taxon>Mycobacteriaceae</taxon>
        <taxon>Mycobacterium</taxon>
    </lineage>
</organism>
<evidence type="ECO:0000256" key="5">
    <source>
        <dbReference type="ARBA" id="ARBA00022516"/>
    </source>
</evidence>
<dbReference type="Proteomes" id="UP000238296">
    <property type="component" value="Unassembled WGS sequence"/>
</dbReference>
<dbReference type="EC" id="2.3.1.20" evidence="4 11"/>
<evidence type="ECO:0000256" key="10">
    <source>
        <dbReference type="ARBA" id="ARBA00048109"/>
    </source>
</evidence>
<dbReference type="InterPro" id="IPR014292">
    <property type="entry name" value="Acyl_transf_WS/DGAT"/>
</dbReference>
<keyword evidence="6 11" id="KW-0808">Transferase</keyword>
<dbReference type="GO" id="GO:0019432">
    <property type="term" value="P:triglyceride biosynthetic process"/>
    <property type="evidence" value="ECO:0007669"/>
    <property type="project" value="UniProtKB-UniPathway"/>
</dbReference>
<keyword evidence="9 11" id="KW-0012">Acyltransferase</keyword>
<dbReference type="GO" id="GO:0005886">
    <property type="term" value="C:plasma membrane"/>
    <property type="evidence" value="ECO:0007669"/>
    <property type="project" value="TreeGrafter"/>
</dbReference>
<evidence type="ECO:0000259" key="12">
    <source>
        <dbReference type="Pfam" id="PF03007"/>
    </source>
</evidence>
<dbReference type="GO" id="GO:0051701">
    <property type="term" value="P:biological process involved in interaction with host"/>
    <property type="evidence" value="ECO:0007669"/>
    <property type="project" value="TreeGrafter"/>
</dbReference>